<dbReference type="PANTHER" id="PTHR46150:SF3">
    <property type="entry name" value="RHO GTPASE-ACTIVATING PROTEIN 100F"/>
    <property type="match status" value="1"/>
</dbReference>
<name>A0ABM4DFF7_HYDVU</name>
<feature type="domain" description="Rho-GAP" evidence="2">
    <location>
        <begin position="698"/>
        <end position="886"/>
    </location>
</feature>
<dbReference type="Proteomes" id="UP001652625">
    <property type="component" value="Chromosome 14"/>
</dbReference>
<organism evidence="3 4">
    <name type="scientific">Hydra vulgaris</name>
    <name type="common">Hydra</name>
    <name type="synonym">Hydra attenuata</name>
    <dbReference type="NCBI Taxonomy" id="6087"/>
    <lineage>
        <taxon>Eukaryota</taxon>
        <taxon>Metazoa</taxon>
        <taxon>Cnidaria</taxon>
        <taxon>Hydrozoa</taxon>
        <taxon>Hydroidolina</taxon>
        <taxon>Anthoathecata</taxon>
        <taxon>Aplanulata</taxon>
        <taxon>Hydridae</taxon>
        <taxon>Hydra</taxon>
    </lineage>
</organism>
<dbReference type="SMART" id="SM00228">
    <property type="entry name" value="PDZ"/>
    <property type="match status" value="1"/>
</dbReference>
<dbReference type="SUPFAM" id="SSF50156">
    <property type="entry name" value="PDZ domain-like"/>
    <property type="match status" value="1"/>
</dbReference>
<dbReference type="SMART" id="SM00324">
    <property type="entry name" value="RhoGAP"/>
    <property type="match status" value="1"/>
</dbReference>
<dbReference type="SUPFAM" id="SSF48350">
    <property type="entry name" value="GTPase activation domain, GAP"/>
    <property type="match status" value="1"/>
</dbReference>
<dbReference type="PROSITE" id="PS50238">
    <property type="entry name" value="RHOGAP"/>
    <property type="match status" value="1"/>
</dbReference>
<dbReference type="RefSeq" id="XP_065673156.1">
    <property type="nucleotide sequence ID" value="XM_065817084.1"/>
</dbReference>
<proteinExistence type="predicted"/>
<dbReference type="GeneID" id="101239789"/>
<gene>
    <name evidence="4" type="primary">LOC101239789</name>
</gene>
<accession>A0ABM4DFF7</accession>
<dbReference type="InterPro" id="IPR036034">
    <property type="entry name" value="PDZ_sf"/>
</dbReference>
<dbReference type="Gene3D" id="1.10.555.10">
    <property type="entry name" value="Rho GTPase activation protein"/>
    <property type="match status" value="1"/>
</dbReference>
<dbReference type="Gene3D" id="2.30.42.10">
    <property type="match status" value="1"/>
</dbReference>
<dbReference type="InterPro" id="IPR052118">
    <property type="entry name" value="Rho-GAP_regulator"/>
</dbReference>
<evidence type="ECO:0000313" key="4">
    <source>
        <dbReference type="RefSeq" id="XP_065673156.1"/>
    </source>
</evidence>
<protein>
    <submittedName>
        <fullName evidence="4">Uncharacterized protein LOC101239789 isoform X2</fullName>
    </submittedName>
</protein>
<dbReference type="Pfam" id="PF00620">
    <property type="entry name" value="RhoGAP"/>
    <property type="match status" value="1"/>
</dbReference>
<dbReference type="PROSITE" id="PS50106">
    <property type="entry name" value="PDZ"/>
    <property type="match status" value="1"/>
</dbReference>
<evidence type="ECO:0000259" key="1">
    <source>
        <dbReference type="PROSITE" id="PS50106"/>
    </source>
</evidence>
<dbReference type="InterPro" id="IPR001478">
    <property type="entry name" value="PDZ"/>
</dbReference>
<dbReference type="CDD" id="cd06718">
    <property type="entry name" value="PDZ_Par6-like"/>
    <property type="match status" value="1"/>
</dbReference>
<dbReference type="Pfam" id="PF00595">
    <property type="entry name" value="PDZ"/>
    <property type="match status" value="1"/>
</dbReference>
<dbReference type="PANTHER" id="PTHR46150">
    <property type="entry name" value="RHO GTPASE-ACTIVATING PROTEIN 100F"/>
    <property type="match status" value="1"/>
</dbReference>
<evidence type="ECO:0000313" key="3">
    <source>
        <dbReference type="Proteomes" id="UP001652625"/>
    </source>
</evidence>
<evidence type="ECO:0000259" key="2">
    <source>
        <dbReference type="PROSITE" id="PS50238"/>
    </source>
</evidence>
<feature type="domain" description="PDZ" evidence="1">
    <location>
        <begin position="347"/>
        <end position="423"/>
    </location>
</feature>
<dbReference type="InterPro" id="IPR000198">
    <property type="entry name" value="RhoGAP_dom"/>
</dbReference>
<keyword evidence="3" id="KW-1185">Reference proteome</keyword>
<reference evidence="4" key="1">
    <citation type="submission" date="2025-08" db="UniProtKB">
        <authorList>
            <consortium name="RefSeq"/>
        </authorList>
    </citation>
    <scope>IDENTIFICATION</scope>
</reference>
<dbReference type="InterPro" id="IPR008936">
    <property type="entry name" value="Rho_GTPase_activation_prot"/>
</dbReference>
<sequence length="891" mass="102031">MQSFRKISNKEITYITSETYMNIFDRCEENVDKSNDTKDLSLTDTFDCLIAKMASLQSELNDTALNEASLIRKSNNIDVIKCKFDYNCCKAKLGTLDESNHFLIHLRNGSFENMKYNNKNKNSNFSFNRGSLSVGDLTSNELYNYNVHGENDNVLVESNEKSIEMTLDLARSNVFSKQEFIGKSFSVDIFNEDEGYVSNSRRNGIDFEFTSDEDGPNLMDLIQFTKQYKKKPLAKHIAKSVKSLAFITKDKTNFGRNQLLKDSMNPMSSNDHKNAKFFQKRIFIKGKDSNEHSDDSTEYFKDSAEYFTVSHKHKNRRLSITLVKDTVKKISGIKEVYLDEDGNVVKKIEIKKLPGQSLGFYIRSGNGIDRIHEGIFVSRVTLGSFADVNNLFYAGDEILSVNQRKTNNLSLEEIIAIMQESNDLNIETKSAMDFFTYLKPNFKTDTEETSLNFHSTHNLLHEAHLKSDLLRTFEKQFGKNKTEMIRNSDILRHKSFKSSFNNILESKRFLKSKQNNTVLVKPVETSGFKKATDTDCSDSLDLSQDFFIYESEKINNSESNKVDVEKKTFSGSLYVTMHEISGCRKQGCFVCSIEINGEAKANASGKKMQEHLKMDESFEIEVNEAYLLELKIFLNKKEKPSDIARIYLGKPLAFENQAHIILKTAKYGIKIELSLKIIGIHSFLKRAPSNSKKGVFGFNIEQTLIDDANTIPLIVRKCVHEIELNGISQEGIYRICGNAKKKKLLRSKFDEKNFENENTDEFDCHVFSGVLKDYLRELPQPLIPKKLFLKLYEYSLLDDKSSCNDVVLLNSMKKVHYSNRATLIYIMEHLLKVASKKEENKMNFKNLAVCFGPVMMCPPALTTGMLDIKKQVDALEYLLKIWPNSLSKNQV</sequence>